<dbReference type="SUPFAM" id="SSF51011">
    <property type="entry name" value="Glycosyl hydrolase domain"/>
    <property type="match status" value="1"/>
</dbReference>
<dbReference type="SMART" id="SM00813">
    <property type="entry name" value="Alpha-L-AF_C"/>
    <property type="match status" value="1"/>
</dbReference>
<evidence type="ECO:0000259" key="1">
    <source>
        <dbReference type="SMART" id="SM00813"/>
    </source>
</evidence>
<evidence type="ECO:0000313" key="2">
    <source>
        <dbReference type="EMBL" id="GAI95741.1"/>
    </source>
</evidence>
<dbReference type="EMBL" id="BARW01023443">
    <property type="protein sequence ID" value="GAI95741.1"/>
    <property type="molecule type" value="Genomic_DNA"/>
</dbReference>
<feature type="non-terminal residue" evidence="2">
    <location>
        <position position="1"/>
    </location>
</feature>
<dbReference type="InterPro" id="IPR017853">
    <property type="entry name" value="GH"/>
</dbReference>
<comment type="caution">
    <text evidence="2">The sequence shown here is derived from an EMBL/GenBank/DDBJ whole genome shotgun (WGS) entry which is preliminary data.</text>
</comment>
<gene>
    <name evidence="2" type="ORF">S12H4_38881</name>
</gene>
<accession>X1TWI3</accession>
<dbReference type="Gene3D" id="3.20.20.80">
    <property type="entry name" value="Glycosidases"/>
    <property type="match status" value="1"/>
</dbReference>
<feature type="domain" description="Alpha-L-arabinofuranosidase C-terminal" evidence="1">
    <location>
        <begin position="120"/>
        <end position="265"/>
    </location>
</feature>
<dbReference type="AlphaFoldDB" id="X1TWI3"/>
<dbReference type="Pfam" id="PF06964">
    <property type="entry name" value="Alpha-L-AF_C"/>
    <property type="match status" value="1"/>
</dbReference>
<protein>
    <recommendedName>
        <fullName evidence="1">Alpha-L-arabinofuranosidase C-terminal domain-containing protein</fullName>
    </recommendedName>
</protein>
<organism evidence="2">
    <name type="scientific">marine sediment metagenome</name>
    <dbReference type="NCBI Taxonomy" id="412755"/>
    <lineage>
        <taxon>unclassified sequences</taxon>
        <taxon>metagenomes</taxon>
        <taxon>ecological metagenomes</taxon>
    </lineage>
</organism>
<dbReference type="GO" id="GO:0046556">
    <property type="term" value="F:alpha-L-arabinofuranosidase activity"/>
    <property type="evidence" value="ECO:0007669"/>
    <property type="project" value="UniProtKB-EC"/>
</dbReference>
<dbReference type="Gene3D" id="2.60.40.1180">
    <property type="entry name" value="Golgi alpha-mannosidase II"/>
    <property type="match status" value="1"/>
</dbReference>
<dbReference type="SUPFAM" id="SSF51445">
    <property type="entry name" value="(Trans)glycosidases"/>
    <property type="match status" value="1"/>
</dbReference>
<dbReference type="InterPro" id="IPR013780">
    <property type="entry name" value="Glyco_hydro_b"/>
</dbReference>
<reference evidence="2" key="1">
    <citation type="journal article" date="2014" name="Front. Microbiol.">
        <title>High frequency of phylogenetically diverse reductive dehalogenase-homologous genes in deep subseafloor sedimentary metagenomes.</title>
        <authorList>
            <person name="Kawai M."/>
            <person name="Futagami T."/>
            <person name="Toyoda A."/>
            <person name="Takaki Y."/>
            <person name="Nishi S."/>
            <person name="Hori S."/>
            <person name="Arai W."/>
            <person name="Tsubouchi T."/>
            <person name="Morono Y."/>
            <person name="Uchiyama I."/>
            <person name="Ito T."/>
            <person name="Fujiyama A."/>
            <person name="Inagaki F."/>
            <person name="Takami H."/>
        </authorList>
    </citation>
    <scope>NUCLEOTIDE SEQUENCE</scope>
    <source>
        <strain evidence="2">Expedition CK06-06</strain>
    </source>
</reference>
<sequence length="265" mass="30182">DEMDGFWQMGHKPAEEYGKLAREAAKVMKLVDPSLELVVCGSSSSWMRTFPEWEATVLEITYNYVDYISLHTYLRNDEKDTATHLASPVGMDSLISTVIATCDYIKAKKRRAKSINLSFDEWNVWYHSLEDDREQEPWSIAPPLLEDIYTLEDALVVGLMLITLLKHADRIKIACLAQLVNVIAPIMTVNGGPSWRQTIYYPFLHASLYGRGRVLRPVIDSPVYENRTFGEVPIIDAIATIDEEKEVVTIFAVNRDQKDSISFEC</sequence>
<feature type="non-terminal residue" evidence="2">
    <location>
        <position position="265"/>
    </location>
</feature>
<dbReference type="PANTHER" id="PTHR43576:SF3">
    <property type="entry name" value="ALPHA-L-ARABINOFURANOSIDASE C"/>
    <property type="match status" value="1"/>
</dbReference>
<dbReference type="InterPro" id="IPR010720">
    <property type="entry name" value="Alpha-L-AF_C"/>
</dbReference>
<name>X1TWI3_9ZZZZ</name>
<dbReference type="GO" id="GO:0046373">
    <property type="term" value="P:L-arabinose metabolic process"/>
    <property type="evidence" value="ECO:0007669"/>
    <property type="project" value="InterPro"/>
</dbReference>
<dbReference type="PANTHER" id="PTHR43576">
    <property type="entry name" value="ALPHA-L-ARABINOFURANOSIDASE C-RELATED"/>
    <property type="match status" value="1"/>
</dbReference>
<proteinExistence type="predicted"/>
<dbReference type="GO" id="GO:0000272">
    <property type="term" value="P:polysaccharide catabolic process"/>
    <property type="evidence" value="ECO:0007669"/>
    <property type="project" value="TreeGrafter"/>
</dbReference>